<sequence length="87" mass="10359">MYQLVFGKSFLRTAERLDNKLKPKLKSSLDILLKNPFYPTLHTKHLTGKFSGYHSFRLGRDYRVIFKFVANEEIRLLDVGHRKDIYK</sequence>
<dbReference type="InterPro" id="IPR007712">
    <property type="entry name" value="RelE/ParE_toxin"/>
</dbReference>
<dbReference type="EMBL" id="MHUC01000006">
    <property type="protein sequence ID" value="OHA71285.1"/>
    <property type="molecule type" value="Genomic_DNA"/>
</dbReference>
<dbReference type="Gene3D" id="3.30.2310.20">
    <property type="entry name" value="RelE-like"/>
    <property type="match status" value="1"/>
</dbReference>
<name>A0A1G2REL7_9BACT</name>
<dbReference type="NCBIfam" id="TIGR02385">
    <property type="entry name" value="RelE_StbE"/>
    <property type="match status" value="1"/>
</dbReference>
<evidence type="ECO:0000313" key="3">
    <source>
        <dbReference type="Proteomes" id="UP000177078"/>
    </source>
</evidence>
<proteinExistence type="predicted"/>
<dbReference type="Pfam" id="PF05016">
    <property type="entry name" value="ParE_toxin"/>
    <property type="match status" value="1"/>
</dbReference>
<dbReference type="Proteomes" id="UP000177078">
    <property type="component" value="Unassembled WGS sequence"/>
</dbReference>
<reference evidence="2 3" key="1">
    <citation type="journal article" date="2016" name="Nat. Commun.">
        <title>Thousands of microbial genomes shed light on interconnected biogeochemical processes in an aquifer system.</title>
        <authorList>
            <person name="Anantharaman K."/>
            <person name="Brown C.T."/>
            <person name="Hug L.A."/>
            <person name="Sharon I."/>
            <person name="Castelle C.J."/>
            <person name="Probst A.J."/>
            <person name="Thomas B.C."/>
            <person name="Singh A."/>
            <person name="Wilkins M.J."/>
            <person name="Karaoz U."/>
            <person name="Brodie E.L."/>
            <person name="Williams K.H."/>
            <person name="Hubbard S.S."/>
            <person name="Banfield J.F."/>
        </authorList>
    </citation>
    <scope>NUCLEOTIDE SEQUENCE [LARGE SCALE GENOMIC DNA]</scope>
</reference>
<organism evidence="2 3">
    <name type="scientific">Candidatus Wildermuthbacteria bacterium RIFCSPHIGHO2_12_FULL_40_12</name>
    <dbReference type="NCBI Taxonomy" id="1802457"/>
    <lineage>
        <taxon>Bacteria</taxon>
        <taxon>Candidatus Wildermuthiibacteriota</taxon>
    </lineage>
</organism>
<dbReference type="AlphaFoldDB" id="A0A1G2REL7"/>
<evidence type="ECO:0000313" key="2">
    <source>
        <dbReference type="EMBL" id="OHA71285.1"/>
    </source>
</evidence>
<accession>A0A1G2REL7</accession>
<keyword evidence="1" id="KW-1277">Toxin-antitoxin system</keyword>
<gene>
    <name evidence="2" type="ORF">A3F15_01540</name>
</gene>
<dbReference type="SUPFAM" id="SSF143011">
    <property type="entry name" value="RelE-like"/>
    <property type="match status" value="1"/>
</dbReference>
<comment type="caution">
    <text evidence="2">The sequence shown here is derived from an EMBL/GenBank/DDBJ whole genome shotgun (WGS) entry which is preliminary data.</text>
</comment>
<protein>
    <recommendedName>
        <fullName evidence="4">Plasmid stabilization protein</fullName>
    </recommendedName>
</protein>
<evidence type="ECO:0008006" key="4">
    <source>
        <dbReference type="Google" id="ProtNLM"/>
    </source>
</evidence>
<dbReference type="InterPro" id="IPR035093">
    <property type="entry name" value="RelE/ParE_toxin_dom_sf"/>
</dbReference>
<evidence type="ECO:0000256" key="1">
    <source>
        <dbReference type="ARBA" id="ARBA00022649"/>
    </source>
</evidence>
<dbReference type="STRING" id="1802457.A3F15_01540"/>